<evidence type="ECO:0000256" key="3">
    <source>
        <dbReference type="ARBA" id="ARBA00022449"/>
    </source>
</evidence>
<feature type="transmembrane region" description="Helical" evidence="11">
    <location>
        <begin position="20"/>
        <end position="37"/>
    </location>
</feature>
<feature type="transmembrane region" description="Helical" evidence="11">
    <location>
        <begin position="84"/>
        <end position="104"/>
    </location>
</feature>
<comment type="function">
    <text evidence="11">Na(+)/H(+) antiporter that extrudes sodium in exchange for external protons.</text>
</comment>
<evidence type="ECO:0000256" key="11">
    <source>
        <dbReference type="HAMAP-Rule" id="MF_01844"/>
    </source>
</evidence>
<feature type="transmembrane region" description="Helical" evidence="11">
    <location>
        <begin position="302"/>
        <end position="324"/>
    </location>
</feature>
<sequence>MNRLGLFLTRFIKTESSSGIALVTACVIALAFANSPLRDSYESFFSPFHDFINEGLMAIFFFLVGLEIKREFVEGEFKNPKNAALPVIAAIGGMALPAIIFAALNSSGSASSAWAVAMPTDIALALGALALLGSRIDSSLKIFLLTLAIADDLFSIVILGIFYSSGISAIKIASTIGAVLLALALPSGKKITTTRLINWIHPYSAFIIIPLFALANIGVYIDFSSLKEIILSPIASGLIFGRVIGKIVGITLFAWLAIQLKFAIKPASLSFKEIAGAGALAGMGLTVSLFIADLALTSTQDLAQVKVGLIVAALISAILGLSILRKYSNKSD</sequence>
<keyword evidence="6 11" id="KW-1133">Transmembrane helix</keyword>
<dbReference type="RefSeq" id="WP_095697907.1">
    <property type="nucleotide sequence ID" value="NZ_CP016782.1"/>
</dbReference>
<dbReference type="PROSITE" id="PS51257">
    <property type="entry name" value="PROKAR_LIPOPROTEIN"/>
    <property type="match status" value="1"/>
</dbReference>
<feature type="transmembrane region" description="Helical" evidence="11">
    <location>
        <begin position="200"/>
        <end position="223"/>
    </location>
</feature>
<feature type="transmembrane region" description="Helical" evidence="11">
    <location>
        <begin position="274"/>
        <end position="296"/>
    </location>
</feature>
<dbReference type="HAMAP" id="MF_01844">
    <property type="entry name" value="NhaA"/>
    <property type="match status" value="1"/>
</dbReference>
<dbReference type="GO" id="GO:0005886">
    <property type="term" value="C:plasma membrane"/>
    <property type="evidence" value="ECO:0007669"/>
    <property type="project" value="UniProtKB-SubCell"/>
</dbReference>
<comment type="subcellular location">
    <subcellularLocation>
        <location evidence="1">Cell inner membrane</location>
        <topology evidence="1">Multi-pass membrane protein</topology>
    </subcellularLocation>
    <subcellularLocation>
        <location evidence="11">Cell membrane</location>
        <topology evidence="11">Multi-pass membrane protein</topology>
    </subcellularLocation>
</comment>
<keyword evidence="2 11" id="KW-0813">Transport</keyword>
<dbReference type="PANTHER" id="PTHR30341:SF0">
    <property type="entry name" value="NA(+)_H(+) ANTIPORTER NHAA"/>
    <property type="match status" value="1"/>
</dbReference>
<keyword evidence="13" id="KW-1185">Reference proteome</keyword>
<protein>
    <recommendedName>
        <fullName evidence="11">Na(+)/H(+) antiporter NhaA</fullName>
    </recommendedName>
    <alternativeName>
        <fullName evidence="11">Sodium/proton antiporter NhaA</fullName>
    </alternativeName>
</protein>
<dbReference type="GO" id="GO:0015385">
    <property type="term" value="F:sodium:proton antiporter activity"/>
    <property type="evidence" value="ECO:0007669"/>
    <property type="project" value="TreeGrafter"/>
</dbReference>
<dbReference type="InterPro" id="IPR023171">
    <property type="entry name" value="Na/H_antiporter_dom_sf"/>
</dbReference>
<keyword evidence="5 11" id="KW-0812">Transmembrane</keyword>
<keyword evidence="9 11" id="KW-0472">Membrane</keyword>
<keyword evidence="4 11" id="KW-1003">Cell membrane</keyword>
<dbReference type="EMBL" id="CP016782">
    <property type="protein sequence ID" value="ASY27609.1"/>
    <property type="molecule type" value="Genomic_DNA"/>
</dbReference>
<dbReference type="Pfam" id="PF06965">
    <property type="entry name" value="Na_H_antiport_1"/>
    <property type="match status" value="1"/>
</dbReference>
<feature type="transmembrane region" description="Helical" evidence="11">
    <location>
        <begin position="43"/>
        <end position="64"/>
    </location>
</feature>
<dbReference type="Proteomes" id="UP000217221">
    <property type="component" value="Chromosome"/>
</dbReference>
<keyword evidence="10 11" id="KW-0739">Sodium transport</keyword>
<accession>A0A249LF81</accession>
<evidence type="ECO:0000256" key="1">
    <source>
        <dbReference type="ARBA" id="ARBA00004429"/>
    </source>
</evidence>
<keyword evidence="8 11" id="KW-0406">Ion transport</keyword>
<dbReference type="InterPro" id="IPR004670">
    <property type="entry name" value="NhaA"/>
</dbReference>
<comment type="similarity">
    <text evidence="11">Belongs to the NhaA Na(+)/H(+) (TC 2.A.33) antiporter family.</text>
</comment>
<dbReference type="AlphaFoldDB" id="A0A249LF81"/>
<feature type="transmembrane region" description="Helical" evidence="11">
    <location>
        <begin position="144"/>
        <end position="163"/>
    </location>
</feature>
<feature type="transmembrane region" description="Helical" evidence="11">
    <location>
        <begin position="169"/>
        <end position="188"/>
    </location>
</feature>
<organism evidence="12 13">
    <name type="scientific">Candidatus Planktophila limnetica</name>
    <dbReference type="NCBI Taxonomy" id="573600"/>
    <lineage>
        <taxon>Bacteria</taxon>
        <taxon>Bacillati</taxon>
        <taxon>Actinomycetota</taxon>
        <taxon>Actinomycetes</taxon>
        <taxon>Candidatus Nanopelagicales</taxon>
        <taxon>Candidatus Nanopelagicaceae</taxon>
        <taxon>Candidatus Planktophila</taxon>
    </lineage>
</organism>
<dbReference type="OrthoDB" id="117402at2"/>
<evidence type="ECO:0000256" key="9">
    <source>
        <dbReference type="ARBA" id="ARBA00023136"/>
    </source>
</evidence>
<evidence type="ECO:0000256" key="2">
    <source>
        <dbReference type="ARBA" id="ARBA00022448"/>
    </source>
</evidence>
<evidence type="ECO:0000256" key="10">
    <source>
        <dbReference type="ARBA" id="ARBA00023201"/>
    </source>
</evidence>
<keyword evidence="7 11" id="KW-0915">Sodium</keyword>
<feature type="transmembrane region" description="Helical" evidence="11">
    <location>
        <begin position="243"/>
        <end position="262"/>
    </location>
</feature>
<feature type="transmembrane region" description="Helical" evidence="11">
    <location>
        <begin position="110"/>
        <end position="132"/>
    </location>
</feature>
<proteinExistence type="inferred from homology"/>
<evidence type="ECO:0000256" key="6">
    <source>
        <dbReference type="ARBA" id="ARBA00022989"/>
    </source>
</evidence>
<evidence type="ECO:0000256" key="4">
    <source>
        <dbReference type="ARBA" id="ARBA00022475"/>
    </source>
</evidence>
<evidence type="ECO:0000313" key="12">
    <source>
        <dbReference type="EMBL" id="ASY27609.1"/>
    </source>
</evidence>
<evidence type="ECO:0000313" key="13">
    <source>
        <dbReference type="Proteomes" id="UP000217221"/>
    </source>
</evidence>
<comment type="catalytic activity">
    <reaction evidence="11">
        <text>Na(+)(in) + 2 H(+)(out) = Na(+)(out) + 2 H(+)(in)</text>
        <dbReference type="Rhea" id="RHEA:29251"/>
        <dbReference type="ChEBI" id="CHEBI:15378"/>
        <dbReference type="ChEBI" id="CHEBI:29101"/>
    </reaction>
</comment>
<dbReference type="Gene3D" id="1.20.1530.10">
    <property type="entry name" value="Na+/H+ antiporter like domain"/>
    <property type="match status" value="2"/>
</dbReference>
<evidence type="ECO:0000256" key="5">
    <source>
        <dbReference type="ARBA" id="ARBA00022692"/>
    </source>
</evidence>
<dbReference type="PANTHER" id="PTHR30341">
    <property type="entry name" value="SODIUM ION/PROTON ANTIPORTER NHAA-RELATED"/>
    <property type="match status" value="1"/>
</dbReference>
<gene>
    <name evidence="11" type="primary">nhaA</name>
    <name evidence="12" type="ORF">PHILAsVB114_02905</name>
</gene>
<reference evidence="12 13" key="1">
    <citation type="submission" date="2016-07" db="EMBL/GenBank/DDBJ databases">
        <title>High microdiversification within the ubiquitous acI lineage of Actinobacteria.</title>
        <authorList>
            <person name="Neuenschwander S.M."/>
            <person name="Salcher M."/>
            <person name="Ghai R."/>
            <person name="Pernthaler J."/>
        </authorList>
    </citation>
    <scope>NUCLEOTIDE SEQUENCE [LARGE SCALE GENOMIC DNA]</scope>
    <source>
        <strain evidence="12">MMS-VB-114</strain>
    </source>
</reference>
<dbReference type="GO" id="GO:0006885">
    <property type="term" value="P:regulation of pH"/>
    <property type="evidence" value="ECO:0007669"/>
    <property type="project" value="InterPro"/>
</dbReference>
<dbReference type="KEGG" id="plim:PHILAsVB114_02905"/>
<evidence type="ECO:0000256" key="7">
    <source>
        <dbReference type="ARBA" id="ARBA00023053"/>
    </source>
</evidence>
<keyword evidence="3 11" id="KW-0050">Antiport</keyword>
<evidence type="ECO:0000256" key="8">
    <source>
        <dbReference type="ARBA" id="ARBA00023065"/>
    </source>
</evidence>
<name>A0A249LF81_9ACTN</name>